<sequence length="196" mass="22009">MKLPVYKCHKEVEAFKIQSITAQALGTAAGDIVPPVLVAVGLNDDGSPRLLPSAQKTEYVLADETGEFSVVVDEDFITRHNVYTEGYFVRYSNGHQSFSPKEAFEEGYTVSEEKRVIVIRVGNDRWTPSMDDLQQVMEMFMHATLDPEGAVVAVNHAVRLELDQVLRTETDNLYVCSIDEKRDLKTLLAQAKENKE</sequence>
<proteinExistence type="predicted"/>
<name>A0AB39CE99_9VIRU</name>
<evidence type="ECO:0000313" key="1">
    <source>
        <dbReference type="EMBL" id="XDJ15160.1"/>
    </source>
</evidence>
<reference evidence="1" key="1">
    <citation type="submission" date="2024-07" db="EMBL/GenBank/DDBJ databases">
        <authorList>
            <person name="Bringhurst R.M."/>
            <person name="Homer T.E."/>
        </authorList>
    </citation>
    <scope>NUCLEOTIDE SEQUENCE</scope>
</reference>
<accession>A0AB39CE99</accession>
<dbReference type="EMBL" id="PQ015379">
    <property type="protein sequence ID" value="XDJ15160.1"/>
    <property type="molecule type" value="Genomic_DNA"/>
</dbReference>
<protein>
    <submittedName>
        <fullName evidence="1">Portal protein</fullName>
    </submittedName>
</protein>
<organism evidence="1">
    <name type="scientific">Pseudomonas phage HRDY3</name>
    <dbReference type="NCBI Taxonomy" id="3236930"/>
    <lineage>
        <taxon>Viruses</taxon>
    </lineage>
</organism>